<organism evidence="2 3">
    <name type="scientific">Actinomadura yumaensis</name>
    <dbReference type="NCBI Taxonomy" id="111807"/>
    <lineage>
        <taxon>Bacteria</taxon>
        <taxon>Bacillati</taxon>
        <taxon>Actinomycetota</taxon>
        <taxon>Actinomycetes</taxon>
        <taxon>Streptosporangiales</taxon>
        <taxon>Thermomonosporaceae</taxon>
        <taxon>Actinomadura</taxon>
    </lineage>
</organism>
<dbReference type="Proteomes" id="UP001596380">
    <property type="component" value="Unassembled WGS sequence"/>
</dbReference>
<comment type="caution">
    <text evidence="2">The sequence shown here is derived from an EMBL/GenBank/DDBJ whole genome shotgun (WGS) entry which is preliminary data.</text>
</comment>
<feature type="signal peptide" evidence="1">
    <location>
        <begin position="1"/>
        <end position="34"/>
    </location>
</feature>
<dbReference type="InterPro" id="IPR006311">
    <property type="entry name" value="TAT_signal"/>
</dbReference>
<feature type="chain" id="PRO_5047068788" description="Secreted protein" evidence="1">
    <location>
        <begin position="35"/>
        <end position="433"/>
    </location>
</feature>
<keyword evidence="3" id="KW-1185">Reference proteome</keyword>
<evidence type="ECO:0000313" key="2">
    <source>
        <dbReference type="EMBL" id="MFC6882251.1"/>
    </source>
</evidence>
<evidence type="ECO:0008006" key="4">
    <source>
        <dbReference type="Google" id="ProtNLM"/>
    </source>
</evidence>
<evidence type="ECO:0000256" key="1">
    <source>
        <dbReference type="SAM" id="SignalP"/>
    </source>
</evidence>
<proteinExistence type="predicted"/>
<protein>
    <recommendedName>
        <fullName evidence="4">Secreted protein</fullName>
    </recommendedName>
</protein>
<name>A0ABW2CMV8_9ACTN</name>
<accession>A0ABW2CMV8</accession>
<gene>
    <name evidence="2" type="ORF">ACFQKB_21030</name>
</gene>
<evidence type="ECO:0000313" key="3">
    <source>
        <dbReference type="Proteomes" id="UP001596380"/>
    </source>
</evidence>
<dbReference type="EMBL" id="JBHSXS010000012">
    <property type="protein sequence ID" value="MFC6882251.1"/>
    <property type="molecule type" value="Genomic_DNA"/>
</dbReference>
<reference evidence="3" key="1">
    <citation type="journal article" date="2019" name="Int. J. Syst. Evol. Microbiol.">
        <title>The Global Catalogue of Microorganisms (GCM) 10K type strain sequencing project: providing services to taxonomists for standard genome sequencing and annotation.</title>
        <authorList>
            <consortium name="The Broad Institute Genomics Platform"/>
            <consortium name="The Broad Institute Genome Sequencing Center for Infectious Disease"/>
            <person name="Wu L."/>
            <person name="Ma J."/>
        </authorList>
    </citation>
    <scope>NUCLEOTIDE SEQUENCE [LARGE SCALE GENOMIC DNA]</scope>
    <source>
        <strain evidence="3">JCM 3369</strain>
    </source>
</reference>
<sequence>MRSSNRARRFGVRAAVAALTLLAGGLAVAPPASAAATLLQEDGAKTRTYALHIDLDRDYTRLGNRVAELEGAGAVQPVSALSVARSAQHVGRPALCHDTGLDGRLRYDGFCWDPTDDKSSNLSGGWTPQGLTGSHDADPSGTVDGHHLYIASWYMGKSEQQAGNYGRISVVESTGSRVTYGHVMLVRPVDGPPGFEPVQRFHGDGVTWYGNKLFVANGAELQVYDLRHLWKMDSREERVGVSGGKASARWHDWALPMVARYTTGPRDADPRACHPGGDELVCLSSLSLDRSGTDALVSGEHRSAAGGRVIRWDLDARTALPRSDDPIRPVAGATADASYVSPVFQMQGVATDGQTYYMAGKCPKGWVPDPDAEDALSCLHYAKPGAEPHVLTTAPVYTQNLSWAPQTRRLWGLNERIDRANGKRVIFSLMPNP</sequence>
<keyword evidence="1" id="KW-0732">Signal</keyword>
<dbReference type="RefSeq" id="WP_160822664.1">
    <property type="nucleotide sequence ID" value="NZ_JBHSXE010000001.1"/>
</dbReference>
<dbReference type="PROSITE" id="PS51318">
    <property type="entry name" value="TAT"/>
    <property type="match status" value="1"/>
</dbReference>